<dbReference type="GO" id="GO:0000346">
    <property type="term" value="C:transcription export complex"/>
    <property type="evidence" value="ECO:0007669"/>
    <property type="project" value="TreeGrafter"/>
</dbReference>
<reference evidence="2 3" key="1">
    <citation type="journal article" date="2020" name="G3 (Bethesda)">
        <title>Draft Genome of the Common Snapping Turtle, Chelydra serpentina, a Model for Phenotypic Plasticity in Reptiles.</title>
        <authorList>
            <person name="Das D."/>
            <person name="Singh S.K."/>
            <person name="Bierstedt J."/>
            <person name="Erickson A."/>
            <person name="Galli G.L.J."/>
            <person name="Crossley D.A. 2nd"/>
            <person name="Rhen T."/>
        </authorList>
    </citation>
    <scope>NUCLEOTIDE SEQUENCE [LARGE SCALE GENOMIC DNA]</scope>
    <source>
        <strain evidence="2">KW</strain>
    </source>
</reference>
<evidence type="ECO:0000256" key="1">
    <source>
        <dbReference type="ARBA" id="ARBA00022574"/>
    </source>
</evidence>
<dbReference type="PANTHER" id="PTHR44411:SF1">
    <property type="entry name" value="THO COMPLEX SUBUNIT 6 HOMOLOG"/>
    <property type="match status" value="1"/>
</dbReference>
<keyword evidence="1" id="KW-0853">WD repeat</keyword>
<proteinExistence type="predicted"/>
<dbReference type="OrthoDB" id="273067at2759"/>
<organism evidence="2 3">
    <name type="scientific">Chelydra serpentina</name>
    <name type="common">Snapping turtle</name>
    <name type="synonym">Testudo serpentina</name>
    <dbReference type="NCBI Taxonomy" id="8475"/>
    <lineage>
        <taxon>Eukaryota</taxon>
        <taxon>Metazoa</taxon>
        <taxon>Chordata</taxon>
        <taxon>Craniata</taxon>
        <taxon>Vertebrata</taxon>
        <taxon>Euteleostomi</taxon>
        <taxon>Archelosauria</taxon>
        <taxon>Testudinata</taxon>
        <taxon>Testudines</taxon>
        <taxon>Cryptodira</taxon>
        <taxon>Durocryptodira</taxon>
        <taxon>Americhelydia</taxon>
        <taxon>Chelydroidea</taxon>
        <taxon>Chelydridae</taxon>
        <taxon>Chelydra</taxon>
    </lineage>
</organism>
<dbReference type="AlphaFoldDB" id="A0A8T1RZQ7"/>
<dbReference type="Proteomes" id="UP000765507">
    <property type="component" value="Unassembled WGS sequence"/>
</dbReference>
<name>A0A8T1RZQ7_CHESE</name>
<dbReference type="GO" id="GO:0006406">
    <property type="term" value="P:mRNA export from nucleus"/>
    <property type="evidence" value="ECO:0007669"/>
    <property type="project" value="TreeGrafter"/>
</dbReference>
<protein>
    <submittedName>
        <fullName evidence="2">THO complex 6</fullName>
    </submittedName>
</protein>
<keyword evidence="3" id="KW-1185">Reference proteome</keyword>
<sequence length="364" mass="38376">PPLSVCPRPPLSVWPSVPIYPSSVCLSPSYPLCQSIHIHPHLSVCPHPPICLSPSTPVCLSASVCLSPSSHLSVPVHPCLSVHVCLSPSSCLSLSTPNLSVPILLSPSSRLSVCPRPPLCLSPSVCAHPPVCLSPSVHPPLFGLSVPVSPSPSTRPVCLSPSSHLSVHPSLSTPSISPSPSTPHRSVCPSPSAHSLSLCLPSMSSGGTLTTCTAWRCGTSPTSACRAARTAPCACGECSRPQNGKWIRCLATDCDWMVCGGGPALTLWHLRSVTPTTVFPLPHCQQHVMFYQDLILSAGHSPAINHLQISGEIRAQIPCTPRSVHSLCVNERSPEHKVLTAAGSSHKVDVFTNFSYRAFSLCFA</sequence>
<dbReference type="InterPro" id="IPR042626">
    <property type="entry name" value="THOC6"/>
</dbReference>
<dbReference type="PANTHER" id="PTHR44411">
    <property type="entry name" value="THO COMPLEX SUBUNIT 6 HOMOLOG"/>
    <property type="match status" value="1"/>
</dbReference>
<evidence type="ECO:0000313" key="3">
    <source>
        <dbReference type="Proteomes" id="UP000765507"/>
    </source>
</evidence>
<dbReference type="EMBL" id="JAHGAV010001331">
    <property type="protein sequence ID" value="KAG6922392.1"/>
    <property type="molecule type" value="Genomic_DNA"/>
</dbReference>
<accession>A0A8T1RZQ7</accession>
<dbReference type="GO" id="GO:0000347">
    <property type="term" value="C:THO complex"/>
    <property type="evidence" value="ECO:0007669"/>
    <property type="project" value="TreeGrafter"/>
</dbReference>
<gene>
    <name evidence="2" type="ORF">G0U57_002688</name>
</gene>
<comment type="caution">
    <text evidence="2">The sequence shown here is derived from an EMBL/GenBank/DDBJ whole genome shotgun (WGS) entry which is preliminary data.</text>
</comment>
<evidence type="ECO:0000313" key="2">
    <source>
        <dbReference type="EMBL" id="KAG6922392.1"/>
    </source>
</evidence>
<feature type="non-terminal residue" evidence="2">
    <location>
        <position position="364"/>
    </location>
</feature>